<organism evidence="11 12">
    <name type="scientific">Pseudobacillus wudalianchiensis</name>
    <dbReference type="NCBI Taxonomy" id="1743143"/>
    <lineage>
        <taxon>Bacteria</taxon>
        <taxon>Bacillati</taxon>
        <taxon>Bacillota</taxon>
        <taxon>Bacilli</taxon>
        <taxon>Bacillales</taxon>
        <taxon>Bacillaceae</taxon>
        <taxon>Pseudobacillus</taxon>
    </lineage>
</organism>
<dbReference type="CDD" id="cd06225">
    <property type="entry name" value="HAMP"/>
    <property type="match status" value="1"/>
</dbReference>
<feature type="domain" description="HAMP" evidence="10">
    <location>
        <begin position="221"/>
        <end position="274"/>
    </location>
</feature>
<evidence type="ECO:0000259" key="10">
    <source>
        <dbReference type="PROSITE" id="PS50885"/>
    </source>
</evidence>
<dbReference type="Proteomes" id="UP000092578">
    <property type="component" value="Unassembled WGS sequence"/>
</dbReference>
<evidence type="ECO:0000313" key="11">
    <source>
        <dbReference type="EMBL" id="OCA85295.1"/>
    </source>
</evidence>
<feature type="transmembrane region" description="Helical" evidence="8">
    <location>
        <begin position="197"/>
        <end position="220"/>
    </location>
</feature>
<gene>
    <name evidence="11" type="ORF">A8F95_11545</name>
</gene>
<feature type="transmembrane region" description="Helical" evidence="8">
    <location>
        <begin position="37"/>
        <end position="57"/>
    </location>
</feature>
<dbReference type="Pfam" id="PF00672">
    <property type="entry name" value="HAMP"/>
    <property type="match status" value="1"/>
</dbReference>
<evidence type="ECO:0000259" key="9">
    <source>
        <dbReference type="PROSITE" id="PS50111"/>
    </source>
</evidence>
<dbReference type="AlphaFoldDB" id="A0A1B9ANA6"/>
<evidence type="ECO:0000256" key="2">
    <source>
        <dbReference type="ARBA" id="ARBA00022475"/>
    </source>
</evidence>
<protein>
    <recommendedName>
        <fullName evidence="13">Chemotaxis protein</fullName>
    </recommendedName>
</protein>
<dbReference type="GO" id="GO:0007165">
    <property type="term" value="P:signal transduction"/>
    <property type="evidence" value="ECO:0007669"/>
    <property type="project" value="UniProtKB-KW"/>
</dbReference>
<evidence type="ECO:0000256" key="3">
    <source>
        <dbReference type="ARBA" id="ARBA00023136"/>
    </source>
</evidence>
<evidence type="ECO:0000313" key="12">
    <source>
        <dbReference type="Proteomes" id="UP000092578"/>
    </source>
</evidence>
<evidence type="ECO:0000256" key="1">
    <source>
        <dbReference type="ARBA" id="ARBA00004236"/>
    </source>
</evidence>
<dbReference type="PROSITE" id="PS50885">
    <property type="entry name" value="HAMP"/>
    <property type="match status" value="1"/>
</dbReference>
<evidence type="ECO:0000256" key="6">
    <source>
        <dbReference type="PROSITE-ProRule" id="PRU00284"/>
    </source>
</evidence>
<comment type="similarity">
    <text evidence="5">Belongs to the methyl-accepting chemotaxis (MCP) protein family.</text>
</comment>
<dbReference type="InterPro" id="IPR003660">
    <property type="entry name" value="HAMP_dom"/>
</dbReference>
<comment type="caution">
    <text evidence="11">The sequence shown here is derived from an EMBL/GenBank/DDBJ whole genome shotgun (WGS) entry which is preliminary data.</text>
</comment>
<dbReference type="InterPro" id="IPR004089">
    <property type="entry name" value="MCPsignal_dom"/>
</dbReference>
<keyword evidence="8" id="KW-0812">Transmembrane</keyword>
<dbReference type="Gene3D" id="1.10.287.950">
    <property type="entry name" value="Methyl-accepting chemotaxis protein"/>
    <property type="match status" value="1"/>
</dbReference>
<keyword evidence="8" id="KW-1133">Transmembrane helix</keyword>
<dbReference type="SMART" id="SM00283">
    <property type="entry name" value="MA"/>
    <property type="match status" value="1"/>
</dbReference>
<name>A0A1B9ANA6_9BACI</name>
<dbReference type="PANTHER" id="PTHR32089:SF112">
    <property type="entry name" value="LYSOZYME-LIKE PROTEIN-RELATED"/>
    <property type="match status" value="1"/>
</dbReference>
<dbReference type="RefSeq" id="WP_065411266.1">
    <property type="nucleotide sequence ID" value="NZ_MAYT01000027.1"/>
</dbReference>
<dbReference type="Gene3D" id="6.10.340.10">
    <property type="match status" value="1"/>
</dbReference>
<evidence type="ECO:0000256" key="8">
    <source>
        <dbReference type="SAM" id="Phobius"/>
    </source>
</evidence>
<keyword evidence="4 6" id="KW-0807">Transducer</keyword>
<feature type="coiled-coil region" evidence="7">
    <location>
        <begin position="490"/>
        <end position="556"/>
    </location>
</feature>
<evidence type="ECO:0000256" key="7">
    <source>
        <dbReference type="SAM" id="Coils"/>
    </source>
</evidence>
<keyword evidence="3 8" id="KW-0472">Membrane</keyword>
<evidence type="ECO:0008006" key="13">
    <source>
        <dbReference type="Google" id="ProtNLM"/>
    </source>
</evidence>
<feature type="domain" description="Methyl-accepting transducer" evidence="9">
    <location>
        <begin position="293"/>
        <end position="543"/>
    </location>
</feature>
<dbReference type="SUPFAM" id="SSF58104">
    <property type="entry name" value="Methyl-accepting chemotaxis protein (MCP) signaling domain"/>
    <property type="match status" value="1"/>
</dbReference>
<reference evidence="12" key="1">
    <citation type="submission" date="2016-05" db="EMBL/GenBank/DDBJ databases">
        <authorList>
            <person name="Liu B."/>
            <person name="Wang J."/>
            <person name="Zhu Y."/>
            <person name="Liu G."/>
            <person name="Chen Q."/>
            <person name="Chen Z."/>
            <person name="Lan J."/>
            <person name="Che J."/>
            <person name="Ge C."/>
            <person name="Shi H."/>
            <person name="Pan Z."/>
            <person name="Liu X."/>
        </authorList>
    </citation>
    <scope>NUCLEOTIDE SEQUENCE [LARGE SCALE GENOMIC DNA]</scope>
    <source>
        <strain evidence="12">FJAT-27215</strain>
    </source>
</reference>
<dbReference type="PROSITE" id="PS50111">
    <property type="entry name" value="CHEMOTAXIS_TRANSDUC_2"/>
    <property type="match status" value="1"/>
</dbReference>
<dbReference type="SMART" id="SM00304">
    <property type="entry name" value="HAMP"/>
    <property type="match status" value="1"/>
</dbReference>
<dbReference type="PANTHER" id="PTHR32089">
    <property type="entry name" value="METHYL-ACCEPTING CHEMOTAXIS PROTEIN MCPB"/>
    <property type="match status" value="1"/>
</dbReference>
<proteinExistence type="inferred from homology"/>
<sequence length="596" mass="67454">MNWKYGIHIEKRTHLFKWKRKLHPKQKQKRWTLQSRLLISILSLFIMSTGMLGFVSYEKSRNTAIRITENRLEREAFSMSEIAQSLMFTFINDEEEFLKKFNSTIKLQAAQLAQDGLSGHFFLLKQSEVIPFTVSEGSRLAFPENVLGSVRKQEKGILHFEFQGSDYTLTFKKIPELKGIYLLAVPTADYLGPINQLAVFMLITSIISVLITSIVIILLVRSVTKPLSTIQKVIRKVRDGDLSEQIMLNTSVPEISSLIKSLNQMIGQMKMMLDQLYDTTAALHETGDELKGASENALYFNNELKESIFTVKEGAEQTAISSEKSIGMFQEMKEKIHHMLSNMNTIARTSEHMNYRASQGEQDIVHMITSMNQFEKEFITMTDTINTVKEHSLSIASIVNIIQQFAEQTKLLALNAAIEAARAGESGKGFAVVAGEVRKLADQSKGATEEITRLIQSMEEISVKASEEFHHMLQKSQLNANISFQSKQTFDHLMEEIKKVNEELEKMKEECNLISLALPEIEQSAESFASVSQETLASTEQMLANSKEQIEHMNHTHETGMKLTELASSLTDITTEFIIHKQDMLSSSPMRSKAEA</sequence>
<keyword evidence="7" id="KW-0175">Coiled coil</keyword>
<keyword evidence="12" id="KW-1185">Reference proteome</keyword>
<evidence type="ECO:0000256" key="4">
    <source>
        <dbReference type="ARBA" id="ARBA00023224"/>
    </source>
</evidence>
<dbReference type="EMBL" id="MAYT01000027">
    <property type="protein sequence ID" value="OCA85295.1"/>
    <property type="molecule type" value="Genomic_DNA"/>
</dbReference>
<dbReference type="Pfam" id="PF00015">
    <property type="entry name" value="MCPsignal"/>
    <property type="match status" value="1"/>
</dbReference>
<dbReference type="GO" id="GO:0005886">
    <property type="term" value="C:plasma membrane"/>
    <property type="evidence" value="ECO:0007669"/>
    <property type="project" value="UniProtKB-SubCell"/>
</dbReference>
<comment type="subcellular location">
    <subcellularLocation>
        <location evidence="1">Cell membrane</location>
    </subcellularLocation>
</comment>
<evidence type="ECO:0000256" key="5">
    <source>
        <dbReference type="ARBA" id="ARBA00029447"/>
    </source>
</evidence>
<accession>A0A1B9ANA6</accession>
<keyword evidence="2" id="KW-1003">Cell membrane</keyword>